<sequence length="86" mass="9380">PESDSSRELLSPPAQDDSDEVDTVTGELNRVSQGSSSTSTWSGRVRDLKREVKHRICRLRGAPGVRQLLAGEIRAFSHACCLLCLA</sequence>
<feature type="compositionally biased region" description="Low complexity" evidence="1">
    <location>
        <begin position="32"/>
        <end position="43"/>
    </location>
</feature>
<organism evidence="2 3">
    <name type="scientific">Caerostris extrusa</name>
    <name type="common">Bark spider</name>
    <name type="synonym">Caerostris bankana</name>
    <dbReference type="NCBI Taxonomy" id="172846"/>
    <lineage>
        <taxon>Eukaryota</taxon>
        <taxon>Metazoa</taxon>
        <taxon>Ecdysozoa</taxon>
        <taxon>Arthropoda</taxon>
        <taxon>Chelicerata</taxon>
        <taxon>Arachnida</taxon>
        <taxon>Araneae</taxon>
        <taxon>Araneomorphae</taxon>
        <taxon>Entelegynae</taxon>
        <taxon>Araneoidea</taxon>
        <taxon>Araneidae</taxon>
        <taxon>Caerostris</taxon>
    </lineage>
</organism>
<dbReference type="AlphaFoldDB" id="A0AAV4QDV2"/>
<evidence type="ECO:0000313" key="3">
    <source>
        <dbReference type="Proteomes" id="UP001054945"/>
    </source>
</evidence>
<protein>
    <submittedName>
        <fullName evidence="2">Uncharacterized protein</fullName>
    </submittedName>
</protein>
<feature type="non-terminal residue" evidence="2">
    <location>
        <position position="1"/>
    </location>
</feature>
<feature type="region of interest" description="Disordered" evidence="1">
    <location>
        <begin position="1"/>
        <end position="44"/>
    </location>
</feature>
<keyword evidence="3" id="KW-1185">Reference proteome</keyword>
<reference evidence="2 3" key="1">
    <citation type="submission" date="2021-06" db="EMBL/GenBank/DDBJ databases">
        <title>Caerostris extrusa draft genome.</title>
        <authorList>
            <person name="Kono N."/>
            <person name="Arakawa K."/>
        </authorList>
    </citation>
    <scope>NUCLEOTIDE SEQUENCE [LARGE SCALE GENOMIC DNA]</scope>
</reference>
<comment type="caution">
    <text evidence="2">The sequence shown here is derived from an EMBL/GenBank/DDBJ whole genome shotgun (WGS) entry which is preliminary data.</text>
</comment>
<name>A0AAV4QDV2_CAEEX</name>
<dbReference type="Proteomes" id="UP001054945">
    <property type="component" value="Unassembled WGS sequence"/>
</dbReference>
<accession>A0AAV4QDV2</accession>
<evidence type="ECO:0000256" key="1">
    <source>
        <dbReference type="SAM" id="MobiDB-lite"/>
    </source>
</evidence>
<evidence type="ECO:0000313" key="2">
    <source>
        <dbReference type="EMBL" id="GIY06407.1"/>
    </source>
</evidence>
<proteinExistence type="predicted"/>
<gene>
    <name evidence="2" type="ORF">CEXT_150481</name>
</gene>
<dbReference type="EMBL" id="BPLR01005957">
    <property type="protein sequence ID" value="GIY06407.1"/>
    <property type="molecule type" value="Genomic_DNA"/>
</dbReference>